<evidence type="ECO:0000256" key="3">
    <source>
        <dbReference type="ARBA" id="ARBA00023172"/>
    </source>
</evidence>
<protein>
    <submittedName>
        <fullName evidence="7">Site-specific integrase</fullName>
    </submittedName>
</protein>
<keyword evidence="8" id="KW-1185">Reference proteome</keyword>
<feature type="domain" description="Tyr recombinase" evidence="5">
    <location>
        <begin position="100"/>
        <end position="280"/>
    </location>
</feature>
<dbReference type="PANTHER" id="PTHR30349">
    <property type="entry name" value="PHAGE INTEGRASE-RELATED"/>
    <property type="match status" value="1"/>
</dbReference>
<gene>
    <name evidence="7" type="ORF">HYN46_09540</name>
</gene>
<dbReference type="PROSITE" id="PS51900">
    <property type="entry name" value="CB"/>
    <property type="match status" value="1"/>
</dbReference>
<name>A0A345P700_9GAMM</name>
<dbReference type="KEGG" id="mbah:HYN46_09540"/>
<dbReference type="OrthoDB" id="9057547at2"/>
<organism evidence="7 8">
    <name type="scientific">Aquirhabdus parva</name>
    <dbReference type="NCBI Taxonomy" id="2283318"/>
    <lineage>
        <taxon>Bacteria</taxon>
        <taxon>Pseudomonadati</taxon>
        <taxon>Pseudomonadota</taxon>
        <taxon>Gammaproteobacteria</taxon>
        <taxon>Moraxellales</taxon>
        <taxon>Moraxellaceae</taxon>
        <taxon>Aquirhabdus</taxon>
    </lineage>
</organism>
<sequence length="285" mass="33283">MLLFDDVVLFYDQESIHKSKQRDISSLKRLKPFFQNTDILELSRSDIRAYMKLRLSQGVCNSTINRELRYMRAAINFYKLEFKLDFINPASSLSLEEPDSRVRFITPIEAQDLIRSASKYAKRPHLPCFISLALNTGCRKNELFKLEWSRVDFHHNIITLGSQHTKTAKRRYVPINENTRLVLENLQYWNKVNAPHSRYVLTGLDGESHIKCMKNSFRRACDRADIFDFRIHDLRHTFASWLVQSGVSLYVVKDLLGHSSITQTEKYAHLANPQLHDAVKKLPNL</sequence>
<dbReference type="InterPro" id="IPR002104">
    <property type="entry name" value="Integrase_catalytic"/>
</dbReference>
<dbReference type="InterPro" id="IPR044068">
    <property type="entry name" value="CB"/>
</dbReference>
<evidence type="ECO:0000313" key="8">
    <source>
        <dbReference type="Proteomes" id="UP000253940"/>
    </source>
</evidence>
<reference evidence="7 8" key="1">
    <citation type="submission" date="2018-07" db="EMBL/GenBank/DDBJ databases">
        <title>Genome sequencing of Moraxellaceae gen. HYN0046.</title>
        <authorList>
            <person name="Kim M."/>
            <person name="Yi H."/>
        </authorList>
    </citation>
    <scope>NUCLEOTIDE SEQUENCE [LARGE SCALE GENOMIC DNA]</scope>
    <source>
        <strain evidence="7 8">HYN0046</strain>
    </source>
</reference>
<dbReference type="CDD" id="cd00796">
    <property type="entry name" value="INT_Rci_Hp1_C"/>
    <property type="match status" value="1"/>
</dbReference>
<evidence type="ECO:0000256" key="1">
    <source>
        <dbReference type="ARBA" id="ARBA00022908"/>
    </source>
</evidence>
<dbReference type="RefSeq" id="WP_114899169.1">
    <property type="nucleotide sequence ID" value="NZ_CP031222.1"/>
</dbReference>
<dbReference type="PROSITE" id="PS51898">
    <property type="entry name" value="TYR_RECOMBINASE"/>
    <property type="match status" value="1"/>
</dbReference>
<dbReference type="GO" id="GO:0006310">
    <property type="term" value="P:DNA recombination"/>
    <property type="evidence" value="ECO:0007669"/>
    <property type="project" value="UniProtKB-KW"/>
</dbReference>
<evidence type="ECO:0000313" key="7">
    <source>
        <dbReference type="EMBL" id="AXI03059.1"/>
    </source>
</evidence>
<dbReference type="GO" id="GO:0015074">
    <property type="term" value="P:DNA integration"/>
    <property type="evidence" value="ECO:0007669"/>
    <property type="project" value="UniProtKB-KW"/>
</dbReference>
<keyword evidence="3" id="KW-0233">DNA recombination</keyword>
<keyword evidence="2 4" id="KW-0238">DNA-binding</keyword>
<dbReference type="Proteomes" id="UP000253940">
    <property type="component" value="Chromosome"/>
</dbReference>
<dbReference type="InterPro" id="IPR011010">
    <property type="entry name" value="DNA_brk_join_enz"/>
</dbReference>
<keyword evidence="1" id="KW-0229">DNA integration</keyword>
<dbReference type="GO" id="GO:0003677">
    <property type="term" value="F:DNA binding"/>
    <property type="evidence" value="ECO:0007669"/>
    <property type="project" value="UniProtKB-UniRule"/>
</dbReference>
<dbReference type="SUPFAM" id="SSF56349">
    <property type="entry name" value="DNA breaking-rejoining enzymes"/>
    <property type="match status" value="1"/>
</dbReference>
<proteinExistence type="predicted"/>
<dbReference type="PANTHER" id="PTHR30349:SF64">
    <property type="entry name" value="PROPHAGE INTEGRASE INTD-RELATED"/>
    <property type="match status" value="1"/>
</dbReference>
<dbReference type="Pfam" id="PF00589">
    <property type="entry name" value="Phage_integrase"/>
    <property type="match status" value="1"/>
</dbReference>
<feature type="domain" description="Core-binding (CB)" evidence="6">
    <location>
        <begin position="1"/>
        <end position="79"/>
    </location>
</feature>
<dbReference type="EMBL" id="CP031222">
    <property type="protein sequence ID" value="AXI03059.1"/>
    <property type="molecule type" value="Genomic_DNA"/>
</dbReference>
<accession>A0A345P700</accession>
<dbReference type="InterPro" id="IPR013762">
    <property type="entry name" value="Integrase-like_cat_sf"/>
</dbReference>
<dbReference type="Gene3D" id="1.10.443.10">
    <property type="entry name" value="Intergrase catalytic core"/>
    <property type="match status" value="1"/>
</dbReference>
<dbReference type="InterPro" id="IPR050090">
    <property type="entry name" value="Tyrosine_recombinase_XerCD"/>
</dbReference>
<dbReference type="AlphaFoldDB" id="A0A345P700"/>
<evidence type="ECO:0000256" key="2">
    <source>
        <dbReference type="ARBA" id="ARBA00023125"/>
    </source>
</evidence>
<evidence type="ECO:0000259" key="5">
    <source>
        <dbReference type="PROSITE" id="PS51898"/>
    </source>
</evidence>
<evidence type="ECO:0000256" key="4">
    <source>
        <dbReference type="PROSITE-ProRule" id="PRU01248"/>
    </source>
</evidence>
<evidence type="ECO:0000259" key="6">
    <source>
        <dbReference type="PROSITE" id="PS51900"/>
    </source>
</evidence>